<reference evidence="8 9" key="1">
    <citation type="submission" date="2020-02" db="EMBL/GenBank/DDBJ databases">
        <authorList>
            <person name="Li X.-J."/>
            <person name="Feng X.-M."/>
        </authorList>
    </citation>
    <scope>NUCLEOTIDE SEQUENCE [LARGE SCALE GENOMIC DNA]</scope>
    <source>
        <strain evidence="8 9">CGMCC 4.7225</strain>
    </source>
</reference>
<keyword evidence="3 6" id="KW-0812">Transmembrane</keyword>
<evidence type="ECO:0000256" key="4">
    <source>
        <dbReference type="ARBA" id="ARBA00022989"/>
    </source>
</evidence>
<protein>
    <recommendedName>
        <fullName evidence="7">Type II secretion system protein GspF domain-containing protein</fullName>
    </recommendedName>
</protein>
<keyword evidence="9" id="KW-1185">Reference proteome</keyword>
<feature type="domain" description="Type II secretion system protein GspF" evidence="7">
    <location>
        <begin position="111"/>
        <end position="231"/>
    </location>
</feature>
<evidence type="ECO:0000256" key="3">
    <source>
        <dbReference type="ARBA" id="ARBA00022692"/>
    </source>
</evidence>
<sequence length="280" mass="28709">MTTSMTTFLAILTGALAAALWPHHRAGLLTSRLGIPAPASARRSRFSWVPRGTAARLLSAGLVGATVGAVLAPPGAIILGATAPPAMLLVRARARRRVARRGRESDVADACLALAGELRAGVPPDRALGWAAQEWPDLFGAAAGRAAVGSDPVAALREAATQPGAESLSAVAAAWEVSHQTGAGLSSTLTAVTDTLRTEASARREAESQLATVRSTSRLLALLPVATLLLFSTGGGAPISFLLTNPYGLACLLGALVFIGTGMGWVARTSRLAVSTPWQR</sequence>
<evidence type="ECO:0000256" key="5">
    <source>
        <dbReference type="ARBA" id="ARBA00023136"/>
    </source>
</evidence>
<gene>
    <name evidence="8" type="ORF">G1H11_10560</name>
</gene>
<keyword evidence="5 6" id="KW-0472">Membrane</keyword>
<dbReference type="PANTHER" id="PTHR35007:SF4">
    <property type="entry name" value="CONSERVED TRANSMEMBRANE PROTEIN-RELATED"/>
    <property type="match status" value="1"/>
</dbReference>
<evidence type="ECO:0000313" key="8">
    <source>
        <dbReference type="EMBL" id="NED95754.1"/>
    </source>
</evidence>
<comment type="subcellular location">
    <subcellularLocation>
        <location evidence="1">Cell membrane</location>
        <topology evidence="1">Multi-pass membrane protein</topology>
    </subcellularLocation>
</comment>
<evidence type="ECO:0000256" key="6">
    <source>
        <dbReference type="SAM" id="Phobius"/>
    </source>
</evidence>
<dbReference type="PANTHER" id="PTHR35007">
    <property type="entry name" value="INTEGRAL MEMBRANE PROTEIN-RELATED"/>
    <property type="match status" value="1"/>
</dbReference>
<evidence type="ECO:0000313" key="9">
    <source>
        <dbReference type="Proteomes" id="UP000469185"/>
    </source>
</evidence>
<organism evidence="8 9">
    <name type="scientific">Phytoactinopolyspora alkaliphila</name>
    <dbReference type="NCBI Taxonomy" id="1783498"/>
    <lineage>
        <taxon>Bacteria</taxon>
        <taxon>Bacillati</taxon>
        <taxon>Actinomycetota</taxon>
        <taxon>Actinomycetes</taxon>
        <taxon>Jiangellales</taxon>
        <taxon>Jiangellaceae</taxon>
        <taxon>Phytoactinopolyspora</taxon>
    </lineage>
</organism>
<evidence type="ECO:0000256" key="2">
    <source>
        <dbReference type="ARBA" id="ARBA00022475"/>
    </source>
</evidence>
<proteinExistence type="predicted"/>
<feature type="transmembrane region" description="Helical" evidence="6">
    <location>
        <begin position="219"/>
        <end position="241"/>
    </location>
</feature>
<dbReference type="AlphaFoldDB" id="A0A6N9YL88"/>
<feature type="transmembrane region" description="Helical" evidence="6">
    <location>
        <begin position="57"/>
        <end position="90"/>
    </location>
</feature>
<name>A0A6N9YL88_9ACTN</name>
<dbReference type="Proteomes" id="UP000469185">
    <property type="component" value="Unassembled WGS sequence"/>
</dbReference>
<dbReference type="RefSeq" id="WP_163818538.1">
    <property type="nucleotide sequence ID" value="NZ_JAAGOB010000005.1"/>
</dbReference>
<dbReference type="EMBL" id="JAAGOB010000005">
    <property type="protein sequence ID" value="NED95754.1"/>
    <property type="molecule type" value="Genomic_DNA"/>
</dbReference>
<evidence type="ECO:0000259" key="7">
    <source>
        <dbReference type="Pfam" id="PF00482"/>
    </source>
</evidence>
<keyword evidence="2" id="KW-1003">Cell membrane</keyword>
<comment type="caution">
    <text evidence="8">The sequence shown here is derived from an EMBL/GenBank/DDBJ whole genome shotgun (WGS) entry which is preliminary data.</text>
</comment>
<feature type="transmembrane region" description="Helical" evidence="6">
    <location>
        <begin position="247"/>
        <end position="267"/>
    </location>
</feature>
<dbReference type="Pfam" id="PF00482">
    <property type="entry name" value="T2SSF"/>
    <property type="match status" value="1"/>
</dbReference>
<dbReference type="InterPro" id="IPR018076">
    <property type="entry name" value="T2SS_GspF_dom"/>
</dbReference>
<accession>A0A6N9YL88</accession>
<evidence type="ECO:0000256" key="1">
    <source>
        <dbReference type="ARBA" id="ARBA00004651"/>
    </source>
</evidence>
<keyword evidence="4 6" id="KW-1133">Transmembrane helix</keyword>
<dbReference type="GO" id="GO:0005886">
    <property type="term" value="C:plasma membrane"/>
    <property type="evidence" value="ECO:0007669"/>
    <property type="project" value="UniProtKB-SubCell"/>
</dbReference>